<dbReference type="PROSITE" id="PS51477">
    <property type="entry name" value="PAH"/>
    <property type="match status" value="1"/>
</dbReference>
<dbReference type="Proteomes" id="UP000284706">
    <property type="component" value="Unassembled WGS sequence"/>
</dbReference>
<dbReference type="STRING" id="231916.A0A409Y3W5"/>
<dbReference type="AlphaFoldDB" id="A0A409Y3W5"/>
<gene>
    <name evidence="5" type="ORF">CVT26_001873</name>
</gene>
<proteinExistence type="predicted"/>
<dbReference type="Gene3D" id="1.20.1160.11">
    <property type="entry name" value="Paired amphipathic helix"/>
    <property type="match status" value="1"/>
</dbReference>
<evidence type="ECO:0000313" key="5">
    <source>
        <dbReference type="EMBL" id="PPQ97690.1"/>
    </source>
</evidence>
<dbReference type="GO" id="GO:0000118">
    <property type="term" value="C:histone deacetylase complex"/>
    <property type="evidence" value="ECO:0007669"/>
    <property type="project" value="TreeGrafter"/>
</dbReference>
<evidence type="ECO:0000256" key="2">
    <source>
        <dbReference type="ARBA" id="ARBA00022491"/>
    </source>
</evidence>
<sequence>MSPLNYPTSESLPPLLNQSLSYISAVKATYEHDPDIFNQFVNILQEFRGSQVDTLQTIKNVCQLFQGNPALIQGFQAFLPVDYTVEVFDVDSRGAGIITITTPSGAKIQSRNLGSGVLTWSMGTEK</sequence>
<dbReference type="GO" id="GO:0000785">
    <property type="term" value="C:chromatin"/>
    <property type="evidence" value="ECO:0007669"/>
    <property type="project" value="TreeGrafter"/>
</dbReference>
<evidence type="ECO:0000256" key="3">
    <source>
        <dbReference type="ARBA" id="ARBA00023242"/>
    </source>
</evidence>
<organism evidence="5 6">
    <name type="scientific">Gymnopilus dilepis</name>
    <dbReference type="NCBI Taxonomy" id="231916"/>
    <lineage>
        <taxon>Eukaryota</taxon>
        <taxon>Fungi</taxon>
        <taxon>Dikarya</taxon>
        <taxon>Basidiomycota</taxon>
        <taxon>Agaricomycotina</taxon>
        <taxon>Agaricomycetes</taxon>
        <taxon>Agaricomycetidae</taxon>
        <taxon>Agaricales</taxon>
        <taxon>Agaricineae</taxon>
        <taxon>Hymenogastraceae</taxon>
        <taxon>Gymnopilus</taxon>
    </lineage>
</organism>
<dbReference type="InterPro" id="IPR003822">
    <property type="entry name" value="PAH"/>
</dbReference>
<protein>
    <recommendedName>
        <fullName evidence="7">Histone deacetylase interacting domain-containing protein</fullName>
    </recommendedName>
</protein>
<dbReference type="SUPFAM" id="SSF47762">
    <property type="entry name" value="PAH2 domain"/>
    <property type="match status" value="1"/>
</dbReference>
<evidence type="ECO:0008006" key="7">
    <source>
        <dbReference type="Google" id="ProtNLM"/>
    </source>
</evidence>
<keyword evidence="3 4" id="KW-0539">Nucleus</keyword>
<name>A0A409Y3W5_9AGAR</name>
<dbReference type="GO" id="GO:0003714">
    <property type="term" value="F:transcription corepressor activity"/>
    <property type="evidence" value="ECO:0007669"/>
    <property type="project" value="InterPro"/>
</dbReference>
<evidence type="ECO:0000256" key="1">
    <source>
        <dbReference type="ARBA" id="ARBA00004123"/>
    </source>
</evidence>
<evidence type="ECO:0000256" key="4">
    <source>
        <dbReference type="PROSITE-ProRule" id="PRU00810"/>
    </source>
</evidence>
<dbReference type="Pfam" id="PF02671">
    <property type="entry name" value="PAH"/>
    <property type="match status" value="1"/>
</dbReference>
<dbReference type="InParanoid" id="A0A409Y3W5"/>
<dbReference type="OrthoDB" id="10265969at2759"/>
<reference evidence="5 6" key="1">
    <citation type="journal article" date="2018" name="Evol. Lett.">
        <title>Horizontal gene cluster transfer increased hallucinogenic mushroom diversity.</title>
        <authorList>
            <person name="Reynolds H.T."/>
            <person name="Vijayakumar V."/>
            <person name="Gluck-Thaler E."/>
            <person name="Korotkin H.B."/>
            <person name="Matheny P.B."/>
            <person name="Slot J.C."/>
        </authorList>
    </citation>
    <scope>NUCLEOTIDE SEQUENCE [LARGE SCALE GENOMIC DNA]</scope>
    <source>
        <strain evidence="5 6">SRW20</strain>
    </source>
</reference>
<accession>A0A409Y3W5</accession>
<dbReference type="PANTHER" id="PTHR12346:SF0">
    <property type="entry name" value="SIN3A, ISOFORM G"/>
    <property type="match status" value="1"/>
</dbReference>
<dbReference type="EMBL" id="NHYE01001208">
    <property type="protein sequence ID" value="PPQ97690.1"/>
    <property type="molecule type" value="Genomic_DNA"/>
</dbReference>
<comment type="subcellular location">
    <subcellularLocation>
        <location evidence="1 4">Nucleus</location>
    </subcellularLocation>
</comment>
<keyword evidence="2" id="KW-0678">Repressor</keyword>
<keyword evidence="6" id="KW-1185">Reference proteome</keyword>
<comment type="caution">
    <text evidence="5">The sequence shown here is derived from an EMBL/GenBank/DDBJ whole genome shotgun (WGS) entry which is preliminary data.</text>
</comment>
<evidence type="ECO:0000313" key="6">
    <source>
        <dbReference type="Proteomes" id="UP000284706"/>
    </source>
</evidence>
<dbReference type="FunFam" id="1.20.1160.11:FF:000001">
    <property type="entry name" value="Paired amphipathic helix protein Sin3"/>
    <property type="match status" value="1"/>
</dbReference>
<dbReference type="PANTHER" id="PTHR12346">
    <property type="entry name" value="SIN3B-RELATED"/>
    <property type="match status" value="1"/>
</dbReference>
<dbReference type="GO" id="GO:0000122">
    <property type="term" value="P:negative regulation of transcription by RNA polymerase II"/>
    <property type="evidence" value="ECO:0007669"/>
    <property type="project" value="TreeGrafter"/>
</dbReference>
<dbReference type="InterPro" id="IPR039774">
    <property type="entry name" value="Sin3-like"/>
</dbReference>
<dbReference type="InterPro" id="IPR036600">
    <property type="entry name" value="PAH_sf"/>
</dbReference>